<dbReference type="EMBL" id="CACRUX010000054">
    <property type="protein sequence ID" value="VYU22485.1"/>
    <property type="molecule type" value="Genomic_DNA"/>
</dbReference>
<comment type="similarity">
    <text evidence="1">Belongs to the asp23 family.</text>
</comment>
<protein>
    <recommendedName>
        <fullName evidence="3">Alkaline shock protein 23</fullName>
    </recommendedName>
</protein>
<name>A0A6N3D2C6_9FIRM</name>
<gene>
    <name evidence="2" type="ORF">VRLFYP33_01488</name>
</gene>
<dbReference type="PANTHER" id="PTHR34297">
    <property type="entry name" value="HYPOTHETICAL CYTOSOLIC PROTEIN-RELATED"/>
    <property type="match status" value="1"/>
</dbReference>
<dbReference type="Pfam" id="PF03780">
    <property type="entry name" value="Asp23"/>
    <property type="match status" value="1"/>
</dbReference>
<proteinExistence type="inferred from homology"/>
<dbReference type="AlphaFoldDB" id="A0A6N3D2C6"/>
<organism evidence="2">
    <name type="scientific">Veillonella ratti</name>
    <dbReference type="NCBI Taxonomy" id="103892"/>
    <lineage>
        <taxon>Bacteria</taxon>
        <taxon>Bacillati</taxon>
        <taxon>Bacillota</taxon>
        <taxon>Negativicutes</taxon>
        <taxon>Veillonellales</taxon>
        <taxon>Veillonellaceae</taxon>
        <taxon>Veillonella</taxon>
    </lineage>
</organism>
<sequence length="132" mass="15006">MDVKSNNSQLQVDVSDEVLLQIAHHALTLIPGYHSLNSNFYTGMVDGIARNFGQKRLPGINVKHRKEGLEINIYINVLYGYPLMTMATQIRQQINKDLKESLDLDSVRIDVHFENIIDPNQVSEELNNEAKS</sequence>
<evidence type="ECO:0000256" key="1">
    <source>
        <dbReference type="ARBA" id="ARBA00005721"/>
    </source>
</evidence>
<evidence type="ECO:0008006" key="3">
    <source>
        <dbReference type="Google" id="ProtNLM"/>
    </source>
</evidence>
<evidence type="ECO:0000313" key="2">
    <source>
        <dbReference type="EMBL" id="VYU22485.1"/>
    </source>
</evidence>
<dbReference type="RefSeq" id="WP_156705053.1">
    <property type="nucleotide sequence ID" value="NZ_CACRUX010000054.1"/>
</dbReference>
<reference evidence="2" key="1">
    <citation type="submission" date="2019-11" db="EMBL/GenBank/DDBJ databases">
        <authorList>
            <person name="Feng L."/>
        </authorList>
    </citation>
    <scope>NUCLEOTIDE SEQUENCE</scope>
    <source>
        <strain evidence="2">VrattiLFYP33</strain>
    </source>
</reference>
<accession>A0A6N3D2C6</accession>
<dbReference type="InterPro" id="IPR005531">
    <property type="entry name" value="Asp23"/>
</dbReference>